<dbReference type="SUPFAM" id="SSF52540">
    <property type="entry name" value="P-loop containing nucleoside triphosphate hydrolases"/>
    <property type="match status" value="1"/>
</dbReference>
<dbReference type="GO" id="GO:0015697">
    <property type="term" value="P:quaternary ammonium group transport"/>
    <property type="evidence" value="ECO:0007669"/>
    <property type="project" value="UniProtKB-ARBA"/>
</dbReference>
<dbReference type="Pfam" id="PF08402">
    <property type="entry name" value="TOBE_2"/>
    <property type="match status" value="1"/>
</dbReference>
<dbReference type="SUPFAM" id="SSF50331">
    <property type="entry name" value="MOP-like"/>
    <property type="match status" value="1"/>
</dbReference>
<keyword evidence="1" id="KW-0813">Transport</keyword>
<evidence type="ECO:0000256" key="2">
    <source>
        <dbReference type="ARBA" id="ARBA00022741"/>
    </source>
</evidence>
<dbReference type="KEGG" id="nmv:NITMOv2_0913"/>
<dbReference type="InterPro" id="IPR003439">
    <property type="entry name" value="ABC_transporter-like_ATP-bd"/>
</dbReference>
<evidence type="ECO:0000313" key="6">
    <source>
        <dbReference type="Proteomes" id="UP000069205"/>
    </source>
</evidence>
<evidence type="ECO:0000256" key="3">
    <source>
        <dbReference type="ARBA" id="ARBA00022840"/>
    </source>
</evidence>
<dbReference type="GO" id="GO:0005524">
    <property type="term" value="F:ATP binding"/>
    <property type="evidence" value="ECO:0007669"/>
    <property type="project" value="UniProtKB-KW"/>
</dbReference>
<dbReference type="InterPro" id="IPR027417">
    <property type="entry name" value="P-loop_NTPase"/>
</dbReference>
<evidence type="ECO:0000313" key="5">
    <source>
        <dbReference type="EMBL" id="ALA57347.1"/>
    </source>
</evidence>
<dbReference type="PANTHER" id="PTHR42781">
    <property type="entry name" value="SPERMIDINE/PUTRESCINE IMPORT ATP-BINDING PROTEIN POTA"/>
    <property type="match status" value="1"/>
</dbReference>
<dbReference type="AlphaFoldDB" id="A0A0K2G9S3"/>
<dbReference type="InterPro" id="IPR050093">
    <property type="entry name" value="ABC_SmlMolc_Importer"/>
</dbReference>
<dbReference type="GO" id="GO:0043190">
    <property type="term" value="C:ATP-binding cassette (ABC) transporter complex"/>
    <property type="evidence" value="ECO:0007669"/>
    <property type="project" value="InterPro"/>
</dbReference>
<dbReference type="PROSITE" id="PS00211">
    <property type="entry name" value="ABC_TRANSPORTER_1"/>
    <property type="match status" value="1"/>
</dbReference>
<feature type="domain" description="ABC transporter" evidence="4">
    <location>
        <begin position="30"/>
        <end position="263"/>
    </location>
</feature>
<name>A0A0K2G9S3_NITMO</name>
<dbReference type="GO" id="GO:0022857">
    <property type="term" value="F:transmembrane transporter activity"/>
    <property type="evidence" value="ECO:0007669"/>
    <property type="project" value="InterPro"/>
</dbReference>
<dbReference type="RefSeq" id="WP_238590456.1">
    <property type="nucleotide sequence ID" value="NZ_CP011801.1"/>
</dbReference>
<dbReference type="Gene3D" id="2.40.50.100">
    <property type="match status" value="1"/>
</dbReference>
<dbReference type="PATRIC" id="fig|42253.5.peg.894"/>
<dbReference type="Pfam" id="PF00005">
    <property type="entry name" value="ABC_tran"/>
    <property type="match status" value="1"/>
</dbReference>
<proteinExistence type="predicted"/>
<evidence type="ECO:0000256" key="1">
    <source>
        <dbReference type="ARBA" id="ARBA00022448"/>
    </source>
</evidence>
<dbReference type="Proteomes" id="UP000069205">
    <property type="component" value="Chromosome"/>
</dbReference>
<keyword evidence="3 5" id="KW-0067">ATP-binding</keyword>
<dbReference type="SMART" id="SM00382">
    <property type="entry name" value="AAA"/>
    <property type="match status" value="1"/>
</dbReference>
<keyword evidence="6" id="KW-1185">Reference proteome</keyword>
<protein>
    <submittedName>
        <fullName evidence="5">Spermidine/putrescine import ATP-binding protein PotA</fullName>
        <ecNumber evidence="5">3.6.3.31</ecNumber>
    </submittedName>
</protein>
<dbReference type="InterPro" id="IPR017871">
    <property type="entry name" value="ABC_transporter-like_CS"/>
</dbReference>
<organism evidence="5 6">
    <name type="scientific">Nitrospira moscoviensis</name>
    <dbReference type="NCBI Taxonomy" id="42253"/>
    <lineage>
        <taxon>Bacteria</taxon>
        <taxon>Pseudomonadati</taxon>
        <taxon>Nitrospirota</taxon>
        <taxon>Nitrospiria</taxon>
        <taxon>Nitrospirales</taxon>
        <taxon>Nitrospiraceae</taxon>
        <taxon>Nitrospira</taxon>
    </lineage>
</organism>
<dbReference type="PANTHER" id="PTHR42781:SF4">
    <property type="entry name" value="SPERMIDINE_PUTRESCINE IMPORT ATP-BINDING PROTEIN POTA"/>
    <property type="match status" value="1"/>
</dbReference>
<dbReference type="PROSITE" id="PS50893">
    <property type="entry name" value="ABC_TRANSPORTER_2"/>
    <property type="match status" value="1"/>
</dbReference>
<dbReference type="EC" id="3.6.3.31" evidence="5"/>
<dbReference type="InterPro" id="IPR008995">
    <property type="entry name" value="Mo/tungstate-bd_C_term_dom"/>
</dbReference>
<dbReference type="EMBL" id="CP011801">
    <property type="protein sequence ID" value="ALA57347.1"/>
    <property type="molecule type" value="Genomic_DNA"/>
</dbReference>
<dbReference type="STRING" id="42253.NITMOv2_0913"/>
<reference evidence="5 6" key="1">
    <citation type="journal article" date="2015" name="Proc. Natl. Acad. Sci. U.S.A.">
        <title>Expanded metabolic versatility of ubiquitous nitrite-oxidizing bacteria from the genus Nitrospira.</title>
        <authorList>
            <person name="Koch H."/>
            <person name="Lucker S."/>
            <person name="Albertsen M."/>
            <person name="Kitzinger K."/>
            <person name="Herbold C."/>
            <person name="Spieck E."/>
            <person name="Nielsen P.H."/>
            <person name="Wagner M."/>
            <person name="Daims H."/>
        </authorList>
    </citation>
    <scope>NUCLEOTIDE SEQUENCE [LARGE SCALE GENOMIC DNA]</scope>
    <source>
        <strain evidence="5 6">NSP M-1</strain>
    </source>
</reference>
<keyword evidence="5" id="KW-0378">Hydrolase</keyword>
<sequence length="374" mass="41073">MMTTDARTNRAGAGNTQAQADLYRPASSILELRSVSCAYEPARPAVHDISFLAREGEILCLLGPSGCGKTTILRAIAGFEPVRSGEIFLSGRLVSSSGHTIPTEERHVGMVFQEYALFPHLRVADNIAFGLRHLSKGERRNRVQEMLCLTGLEGFERRYPHELSGGQQQRVALSRALVQNPVVLLLDEPFSNLDPDMASRMRQELHVLLRRMKTTTILVTHDHDEAFAMADRIAVLNKGALEQMDTPEQIYHVPATPFVADFVGQADFIPGQVRSGTVHTELGEFPDTLQSAEGASVVVMIRPDDIHAVPDRSAGSRIVARQFRGSENLYTIRLPSGQLVHSSESSTSVYQEGAAVELRVSATHTVIFREAPPA</sequence>
<accession>A0A0K2G9S3</accession>
<dbReference type="InterPro" id="IPR003593">
    <property type="entry name" value="AAA+_ATPase"/>
</dbReference>
<dbReference type="GO" id="GO:0016887">
    <property type="term" value="F:ATP hydrolysis activity"/>
    <property type="evidence" value="ECO:0007669"/>
    <property type="project" value="InterPro"/>
</dbReference>
<keyword evidence="2" id="KW-0547">Nucleotide-binding</keyword>
<dbReference type="FunFam" id="3.40.50.300:FF:000425">
    <property type="entry name" value="Probable ABC transporter, ATP-binding subunit"/>
    <property type="match status" value="1"/>
</dbReference>
<evidence type="ECO:0000259" key="4">
    <source>
        <dbReference type="PROSITE" id="PS50893"/>
    </source>
</evidence>
<gene>
    <name evidence="5" type="primary">potA</name>
    <name evidence="5" type="ORF">NITMOv2_0913</name>
</gene>
<dbReference type="InterPro" id="IPR013611">
    <property type="entry name" value="Transp-assoc_OB_typ2"/>
</dbReference>
<dbReference type="Gene3D" id="3.40.50.300">
    <property type="entry name" value="P-loop containing nucleotide triphosphate hydrolases"/>
    <property type="match status" value="1"/>
</dbReference>